<comment type="similarity">
    <text evidence="3">Belongs to the class-V pyridoxal-phosphate-dependent aminotransferase family.</text>
</comment>
<comment type="cofactor">
    <cofactor evidence="1 4">
        <name>pyridoxal 5'-phosphate</name>
        <dbReference type="ChEBI" id="CHEBI:597326"/>
    </cofactor>
</comment>
<feature type="coiled-coil region" evidence="5">
    <location>
        <begin position="258"/>
        <end position="285"/>
    </location>
</feature>
<evidence type="ECO:0000256" key="4">
    <source>
        <dbReference type="RuleBase" id="RU004504"/>
    </source>
</evidence>
<evidence type="ECO:0000256" key="1">
    <source>
        <dbReference type="ARBA" id="ARBA00001933"/>
    </source>
</evidence>
<dbReference type="GO" id="GO:0031071">
    <property type="term" value="F:cysteine desulfurase activity"/>
    <property type="evidence" value="ECO:0007669"/>
    <property type="project" value="UniProtKB-EC"/>
</dbReference>
<dbReference type="PANTHER" id="PTHR43586:SF4">
    <property type="entry name" value="ISOPENICILLIN N EPIMERASE"/>
    <property type="match status" value="1"/>
</dbReference>
<dbReference type="InterPro" id="IPR015422">
    <property type="entry name" value="PyrdxlP-dep_Trfase_small"/>
</dbReference>
<dbReference type="EMBL" id="CP036275">
    <property type="protein sequence ID" value="QDU40940.1"/>
    <property type="molecule type" value="Genomic_DNA"/>
</dbReference>
<dbReference type="RefSeq" id="WP_145372178.1">
    <property type="nucleotide sequence ID" value="NZ_CP036275.1"/>
</dbReference>
<evidence type="ECO:0000256" key="5">
    <source>
        <dbReference type="SAM" id="Coils"/>
    </source>
</evidence>
<dbReference type="InterPro" id="IPR000192">
    <property type="entry name" value="Aminotrans_V_dom"/>
</dbReference>
<gene>
    <name evidence="7" type="primary">sufS</name>
    <name evidence="7" type="ORF">Mal4_53030</name>
</gene>
<protein>
    <submittedName>
        <fullName evidence="7">Cysteine desulfurase</fullName>
        <ecNumber evidence="7">2.8.1.7</ecNumber>
    </submittedName>
</protein>
<dbReference type="InterPro" id="IPR015424">
    <property type="entry name" value="PyrdxlP-dep_Trfase"/>
</dbReference>
<dbReference type="Gene3D" id="3.40.640.10">
    <property type="entry name" value="Type I PLP-dependent aspartate aminotransferase-like (Major domain)"/>
    <property type="match status" value="1"/>
</dbReference>
<feature type="domain" description="Aminotransferase class V" evidence="6">
    <location>
        <begin position="27"/>
        <end position="357"/>
    </location>
</feature>
<evidence type="ECO:0000313" key="8">
    <source>
        <dbReference type="Proteomes" id="UP000320496"/>
    </source>
</evidence>
<evidence type="ECO:0000256" key="3">
    <source>
        <dbReference type="RuleBase" id="RU004075"/>
    </source>
</evidence>
<sequence length="369" mass="39165">MQTAYLNQAGTSWPLPEPVREAMSAAMSRSPAEWGEPFEQAHQAIAEFFHIDDPSRLLLTPGGTSALAVAVADLPWQPGDRVLTSSYEHHALRRPLVKLQDLGVRVEAVPRSDEGPLDLDQLEQALQQGGVRLVAMTAASNVTGDLLPVEQIVTLAHRYDALVLIDAAQTAGWWDIDVPASGTDLFAFTGHKGLQGPWGIGGLYVSPHVTMNSPAAACELPKDGGPPVCSTMPGYCDTGSVDRIALAALAAAVTWLGQHEQQDRLDRARRQAERLRQVAVQAGATLFGQADPSRRLPTVALTCSRHTPAELARRLADRGVVASGGLQCAPQTHQTLGTAPDGVLRLSVGVSTTDEEVALAAETLADVLA</sequence>
<proteinExistence type="inferred from homology"/>
<keyword evidence="2" id="KW-0663">Pyridoxal phosphate</keyword>
<dbReference type="KEGG" id="mri:Mal4_53030"/>
<dbReference type="SUPFAM" id="SSF53383">
    <property type="entry name" value="PLP-dependent transferases"/>
    <property type="match status" value="1"/>
</dbReference>
<dbReference type="InterPro" id="IPR020578">
    <property type="entry name" value="Aminotrans_V_PyrdxlP_BS"/>
</dbReference>
<dbReference type="PROSITE" id="PS00595">
    <property type="entry name" value="AA_TRANSFER_CLASS_5"/>
    <property type="match status" value="1"/>
</dbReference>
<accession>A0A517ZEN1</accession>
<dbReference type="OrthoDB" id="9808002at2"/>
<dbReference type="Gene3D" id="3.90.1150.10">
    <property type="entry name" value="Aspartate Aminotransferase, domain 1"/>
    <property type="match status" value="1"/>
</dbReference>
<evidence type="ECO:0000259" key="6">
    <source>
        <dbReference type="Pfam" id="PF00266"/>
    </source>
</evidence>
<dbReference type="Proteomes" id="UP000320496">
    <property type="component" value="Chromosome"/>
</dbReference>
<evidence type="ECO:0000313" key="7">
    <source>
        <dbReference type="EMBL" id="QDU40940.1"/>
    </source>
</evidence>
<dbReference type="Pfam" id="PF00266">
    <property type="entry name" value="Aminotran_5"/>
    <property type="match status" value="1"/>
</dbReference>
<dbReference type="EC" id="2.8.1.7" evidence="7"/>
<keyword evidence="5" id="KW-0175">Coiled coil</keyword>
<dbReference type="AlphaFoldDB" id="A0A517ZEN1"/>
<keyword evidence="7" id="KW-0808">Transferase</keyword>
<dbReference type="InterPro" id="IPR015421">
    <property type="entry name" value="PyrdxlP-dep_Trfase_major"/>
</dbReference>
<evidence type="ECO:0000256" key="2">
    <source>
        <dbReference type="ARBA" id="ARBA00022898"/>
    </source>
</evidence>
<keyword evidence="8" id="KW-1185">Reference proteome</keyword>
<dbReference type="PANTHER" id="PTHR43586">
    <property type="entry name" value="CYSTEINE DESULFURASE"/>
    <property type="match status" value="1"/>
</dbReference>
<reference evidence="7 8" key="1">
    <citation type="submission" date="2019-02" db="EMBL/GenBank/DDBJ databases">
        <title>Deep-cultivation of Planctomycetes and their phenomic and genomic characterization uncovers novel biology.</title>
        <authorList>
            <person name="Wiegand S."/>
            <person name="Jogler M."/>
            <person name="Boedeker C."/>
            <person name="Pinto D."/>
            <person name="Vollmers J."/>
            <person name="Rivas-Marin E."/>
            <person name="Kohn T."/>
            <person name="Peeters S.H."/>
            <person name="Heuer A."/>
            <person name="Rast P."/>
            <person name="Oberbeckmann S."/>
            <person name="Bunk B."/>
            <person name="Jeske O."/>
            <person name="Meyerdierks A."/>
            <person name="Storesund J.E."/>
            <person name="Kallscheuer N."/>
            <person name="Luecker S."/>
            <person name="Lage O.M."/>
            <person name="Pohl T."/>
            <person name="Merkel B.J."/>
            <person name="Hornburger P."/>
            <person name="Mueller R.-W."/>
            <person name="Bruemmer F."/>
            <person name="Labrenz M."/>
            <person name="Spormann A.M."/>
            <person name="Op den Camp H."/>
            <person name="Overmann J."/>
            <person name="Amann R."/>
            <person name="Jetten M.S.M."/>
            <person name="Mascher T."/>
            <person name="Medema M.H."/>
            <person name="Devos D.P."/>
            <person name="Kaster A.-K."/>
            <person name="Ovreas L."/>
            <person name="Rohde M."/>
            <person name="Galperin M.Y."/>
            <person name="Jogler C."/>
        </authorList>
    </citation>
    <scope>NUCLEOTIDE SEQUENCE [LARGE SCALE GENOMIC DNA]</scope>
    <source>
        <strain evidence="7 8">Mal4</strain>
    </source>
</reference>
<organism evidence="7 8">
    <name type="scientific">Maioricimonas rarisocia</name>
    <dbReference type="NCBI Taxonomy" id="2528026"/>
    <lineage>
        <taxon>Bacteria</taxon>
        <taxon>Pseudomonadati</taxon>
        <taxon>Planctomycetota</taxon>
        <taxon>Planctomycetia</taxon>
        <taxon>Planctomycetales</taxon>
        <taxon>Planctomycetaceae</taxon>
        <taxon>Maioricimonas</taxon>
    </lineage>
</organism>
<name>A0A517ZEN1_9PLAN</name>